<dbReference type="Proteomes" id="UP000013911">
    <property type="component" value="Unassembled WGS sequence"/>
</dbReference>
<dbReference type="HOGENOM" id="CLU_2844649_0_0_9"/>
<organism evidence="1 2">
    <name type="scientific">Lysinibacillus sphaericus OT4b.31</name>
    <dbReference type="NCBI Taxonomy" id="1285586"/>
    <lineage>
        <taxon>Bacteria</taxon>
        <taxon>Bacillati</taxon>
        <taxon>Bacillota</taxon>
        <taxon>Bacilli</taxon>
        <taxon>Bacillales</taxon>
        <taxon>Bacillaceae</taxon>
        <taxon>Lysinibacillus</taxon>
    </lineage>
</organism>
<sequence>MKKQIREVGMHIEKSVSALLHYKCKTVVEITWENTQTSLYEIDTYYDSDKGLEMKMKIIKNIILH</sequence>
<gene>
    <name evidence="1" type="ORF">H131_12443</name>
</gene>
<evidence type="ECO:0000313" key="2">
    <source>
        <dbReference type="Proteomes" id="UP000013911"/>
    </source>
</evidence>
<evidence type="ECO:0000313" key="1">
    <source>
        <dbReference type="EMBL" id="EON72380.1"/>
    </source>
</evidence>
<dbReference type="AlphaFoldDB" id="R7ZE13"/>
<comment type="caution">
    <text evidence="1">The sequence shown here is derived from an EMBL/GenBank/DDBJ whole genome shotgun (WGS) entry which is preliminary data.</text>
</comment>
<dbReference type="EMBL" id="AQPX01000018">
    <property type="protein sequence ID" value="EON72380.1"/>
    <property type="molecule type" value="Genomic_DNA"/>
</dbReference>
<reference evidence="1 2" key="1">
    <citation type="submission" date="2013-04" db="EMBL/GenBank/DDBJ databases">
        <title>Draft genome of the heavy metal tolerant bacterium Lysinibacillus sphaericus strain OT4b.31.</title>
        <authorList>
            <person name="Pena-Montenegro T.D."/>
            <person name="Dussan J."/>
        </authorList>
    </citation>
    <scope>NUCLEOTIDE SEQUENCE [LARGE SCALE GENOMIC DNA]</scope>
    <source>
        <strain evidence="1 2">OT4b.31</strain>
    </source>
</reference>
<accession>R7ZE13</accession>
<proteinExistence type="predicted"/>
<name>R7ZE13_LYSSH</name>
<dbReference type="RefSeq" id="WP_010859425.1">
    <property type="nucleotide sequence ID" value="NZ_KB933398.1"/>
</dbReference>
<dbReference type="PATRIC" id="fig|1285586.5.peg.2535"/>
<protein>
    <submittedName>
        <fullName evidence="1">Uncharacterized protein</fullName>
    </submittedName>
</protein>